<reference evidence="2" key="1">
    <citation type="journal article" date="2021" name="J Fungi (Basel)">
        <title>Virulence traits and population genomics of the black yeast Aureobasidium melanogenum.</title>
        <authorList>
            <person name="Cernosa A."/>
            <person name="Sun X."/>
            <person name="Gostincar C."/>
            <person name="Fang C."/>
            <person name="Gunde-Cimerman N."/>
            <person name="Song Z."/>
        </authorList>
    </citation>
    <scope>NUCLEOTIDE SEQUENCE</scope>
    <source>
        <strain evidence="2">EXF-9911</strain>
    </source>
</reference>
<accession>A0A9P8EP82</accession>
<evidence type="ECO:0000313" key="2">
    <source>
        <dbReference type="EMBL" id="KAG9695659.1"/>
    </source>
</evidence>
<proteinExistence type="predicted"/>
<evidence type="ECO:0000256" key="1">
    <source>
        <dbReference type="SAM" id="MobiDB-lite"/>
    </source>
</evidence>
<feature type="non-terminal residue" evidence="2">
    <location>
        <position position="311"/>
    </location>
</feature>
<evidence type="ECO:0000313" key="3">
    <source>
        <dbReference type="Proteomes" id="UP000779574"/>
    </source>
</evidence>
<dbReference type="OrthoDB" id="3934141at2759"/>
<name>A0A9P8EP82_AURME</name>
<protein>
    <submittedName>
        <fullName evidence="2">Uncharacterized protein</fullName>
    </submittedName>
</protein>
<dbReference type="AlphaFoldDB" id="A0A9P8EP82"/>
<dbReference type="EMBL" id="JAHFXF010000124">
    <property type="protein sequence ID" value="KAG9695659.1"/>
    <property type="molecule type" value="Genomic_DNA"/>
</dbReference>
<feature type="region of interest" description="Disordered" evidence="1">
    <location>
        <begin position="38"/>
        <end position="75"/>
    </location>
</feature>
<dbReference type="Proteomes" id="UP000779574">
    <property type="component" value="Unassembled WGS sequence"/>
</dbReference>
<organism evidence="2 3">
    <name type="scientific">Aureobasidium melanogenum</name>
    <name type="common">Aureobasidium pullulans var. melanogenum</name>
    <dbReference type="NCBI Taxonomy" id="46634"/>
    <lineage>
        <taxon>Eukaryota</taxon>
        <taxon>Fungi</taxon>
        <taxon>Dikarya</taxon>
        <taxon>Ascomycota</taxon>
        <taxon>Pezizomycotina</taxon>
        <taxon>Dothideomycetes</taxon>
        <taxon>Dothideomycetidae</taxon>
        <taxon>Dothideales</taxon>
        <taxon>Saccotheciaceae</taxon>
        <taxon>Aureobasidium</taxon>
    </lineage>
</organism>
<comment type="caution">
    <text evidence="2">The sequence shown here is derived from an EMBL/GenBank/DDBJ whole genome shotgun (WGS) entry which is preliminary data.</text>
</comment>
<gene>
    <name evidence="2" type="ORF">KCU76_g4299</name>
</gene>
<sequence length="311" mass="36345">MPYTGMIKAVKDVLQRLSPRSRLLPPISKFSNQSLRHFGTSTPNVLEQPIRSAVKRPSDEDNNPPAKRQKITQQKHEKPIYKLKTVFLKYEGLPMAEVPLRNFRKLASEKVKDLDRKIFESNTHRWKLYTFGMPRLYGLYAKERIENWVSWLTHSDLRAVVRGDSWDDKNIEAALVDARDLDDVGYQDALVDALIAWIRKEESPGSIDVKWLRRNNERFFRYHDCLKAIGIALIWHHDRAGVGKYDSETRYDIQETCVRYLNDLEPEPNQEVAGKHFICLSDLNYPYCSNRGFHAIKIHYDSNDYSQTFAT</sequence>
<reference evidence="2" key="2">
    <citation type="submission" date="2021-08" db="EMBL/GenBank/DDBJ databases">
        <authorList>
            <person name="Gostincar C."/>
            <person name="Sun X."/>
            <person name="Song Z."/>
            <person name="Gunde-Cimerman N."/>
        </authorList>
    </citation>
    <scope>NUCLEOTIDE SEQUENCE</scope>
    <source>
        <strain evidence="2">EXF-9911</strain>
    </source>
</reference>